<reference evidence="1 2" key="1">
    <citation type="submission" date="2021-03" db="EMBL/GenBank/DDBJ databases">
        <title>Genomic Encyclopedia of Type Strains, Phase IV (KMG-IV): sequencing the most valuable type-strain genomes for metagenomic binning, comparative biology and taxonomic classification.</title>
        <authorList>
            <person name="Goeker M."/>
        </authorList>
    </citation>
    <scope>NUCLEOTIDE SEQUENCE [LARGE SCALE GENOMIC DNA]</scope>
    <source>
        <strain evidence="1 2">DSM 24950</strain>
    </source>
</reference>
<accession>A0ABS4I631</accession>
<gene>
    <name evidence="1" type="ORF">J2Z65_005632</name>
</gene>
<proteinExistence type="predicted"/>
<dbReference type="Proteomes" id="UP001519344">
    <property type="component" value="Unassembled WGS sequence"/>
</dbReference>
<organism evidence="1 2">
    <name type="scientific">Paenibacillus aceris</name>
    <dbReference type="NCBI Taxonomy" id="869555"/>
    <lineage>
        <taxon>Bacteria</taxon>
        <taxon>Bacillati</taxon>
        <taxon>Bacillota</taxon>
        <taxon>Bacilli</taxon>
        <taxon>Bacillales</taxon>
        <taxon>Paenibacillaceae</taxon>
        <taxon>Paenibacillus</taxon>
    </lineage>
</organism>
<name>A0ABS4I631_9BACL</name>
<protein>
    <submittedName>
        <fullName evidence="1">Uncharacterized protein</fullName>
    </submittedName>
</protein>
<evidence type="ECO:0000313" key="1">
    <source>
        <dbReference type="EMBL" id="MBP1966373.1"/>
    </source>
</evidence>
<sequence>MCEHENRLPYLRRCIAMMGDGGTFLVRERGNYRALFH</sequence>
<comment type="caution">
    <text evidence="1">The sequence shown here is derived from an EMBL/GenBank/DDBJ whole genome shotgun (WGS) entry which is preliminary data.</text>
</comment>
<keyword evidence="2" id="KW-1185">Reference proteome</keyword>
<dbReference type="EMBL" id="JAGGKV010000021">
    <property type="protein sequence ID" value="MBP1966373.1"/>
    <property type="molecule type" value="Genomic_DNA"/>
</dbReference>
<evidence type="ECO:0000313" key="2">
    <source>
        <dbReference type="Proteomes" id="UP001519344"/>
    </source>
</evidence>